<evidence type="ECO:0000313" key="4">
    <source>
        <dbReference type="Proteomes" id="UP000822152"/>
    </source>
</evidence>
<dbReference type="Pfam" id="PF00534">
    <property type="entry name" value="Glycos_transf_1"/>
    <property type="match status" value="1"/>
</dbReference>
<dbReference type="EMBL" id="JAAIPF010000002">
    <property type="protein sequence ID" value="NSF72450.1"/>
    <property type="molecule type" value="Genomic_DNA"/>
</dbReference>
<name>A0ABX2GLD2_9FIRM</name>
<keyword evidence="4" id="KW-1185">Reference proteome</keyword>
<accession>A0ABX2GLD2</accession>
<dbReference type="Gene3D" id="3.40.50.2000">
    <property type="entry name" value="Glycogen Phosphorylase B"/>
    <property type="match status" value="2"/>
</dbReference>
<sequence>MMEKPIRVLHILQRMEAGGTQALLMNIYRKIDRNKVQFDFLVEYPDKQFYDDEIKQLGGKVYYSTVREDLNIPKFTKLLKKILKDNPSYKIVHVHTYSIGYFCLKAAKEMGVPIRIAHSHNNETVHDSKYLFKLALQKIYTIHATDLFACSAEAGKYLFKDKPFRVLKNAIDSQQFIANENKRREVRQELGLENKFVIGHVGRLHPQKNHDFLIDVFAEIKKKKPDAELILVGTGPLEEKVRSKVADKGLTESVQFLGNRKDMDRVYQAMDVFVFPSLFEGLGIVAIEAQAAGVPIVCSEGLPPETDITPIYRKLLLSDGAEKWANAALEMAQNPKAHTNMQQYVIDAGFDMDAIAKYMESYYLNRWRTV</sequence>
<dbReference type="PANTHER" id="PTHR45947">
    <property type="entry name" value="SULFOQUINOVOSYL TRANSFERASE SQD2"/>
    <property type="match status" value="1"/>
</dbReference>
<gene>
    <name evidence="3" type="ORF">G4952_01190</name>
</gene>
<dbReference type="RefSeq" id="WP_173742342.1">
    <property type="nucleotide sequence ID" value="NZ_JAAIPF010000002.1"/>
</dbReference>
<dbReference type="InterPro" id="IPR001296">
    <property type="entry name" value="Glyco_trans_1"/>
</dbReference>
<evidence type="ECO:0000313" key="3">
    <source>
        <dbReference type="EMBL" id="NSF72450.1"/>
    </source>
</evidence>
<dbReference type="InterPro" id="IPR050194">
    <property type="entry name" value="Glycosyltransferase_grp1"/>
</dbReference>
<dbReference type="SUPFAM" id="SSF53756">
    <property type="entry name" value="UDP-Glycosyltransferase/glycogen phosphorylase"/>
    <property type="match status" value="1"/>
</dbReference>
<evidence type="ECO:0000259" key="1">
    <source>
        <dbReference type="Pfam" id="PF00534"/>
    </source>
</evidence>
<dbReference type="InterPro" id="IPR028098">
    <property type="entry name" value="Glyco_trans_4-like_N"/>
</dbReference>
<comment type="caution">
    <text evidence="3">The sequence shown here is derived from an EMBL/GenBank/DDBJ whole genome shotgun (WGS) entry which is preliminary data.</text>
</comment>
<evidence type="ECO:0000259" key="2">
    <source>
        <dbReference type="Pfam" id="PF13439"/>
    </source>
</evidence>
<dbReference type="Proteomes" id="UP000822152">
    <property type="component" value="Unassembled WGS sequence"/>
</dbReference>
<feature type="domain" description="Glycosyltransferase subfamily 4-like N-terminal" evidence="2">
    <location>
        <begin position="18"/>
        <end position="174"/>
    </location>
</feature>
<dbReference type="Pfam" id="PF13439">
    <property type="entry name" value="Glyco_transf_4"/>
    <property type="match status" value="1"/>
</dbReference>
<dbReference type="CDD" id="cd03812">
    <property type="entry name" value="GT4_CapH-like"/>
    <property type="match status" value="1"/>
</dbReference>
<dbReference type="PANTHER" id="PTHR45947:SF3">
    <property type="entry name" value="SULFOQUINOVOSYL TRANSFERASE SQD2"/>
    <property type="match status" value="1"/>
</dbReference>
<protein>
    <submittedName>
        <fullName evidence="3">Glycosyltransferase family 1 protein</fullName>
    </submittedName>
</protein>
<organism evidence="3 4">
    <name type="scientific">Blautia wexlerae</name>
    <dbReference type="NCBI Taxonomy" id="418240"/>
    <lineage>
        <taxon>Bacteria</taxon>
        <taxon>Bacillati</taxon>
        <taxon>Bacillota</taxon>
        <taxon>Clostridia</taxon>
        <taxon>Lachnospirales</taxon>
        <taxon>Lachnospiraceae</taxon>
        <taxon>Blautia</taxon>
    </lineage>
</organism>
<feature type="domain" description="Glycosyl transferase family 1" evidence="1">
    <location>
        <begin position="183"/>
        <end position="344"/>
    </location>
</feature>
<proteinExistence type="predicted"/>
<reference evidence="3 4" key="1">
    <citation type="journal article" date="2020" name="Cell Host Microbe">
        <title>Functional and Genomic Variation between Human-Derived Isolates of Lachnospiraceae Reveals Inter- and Intra-Species Diversity.</title>
        <authorList>
            <person name="Sorbara M.T."/>
            <person name="Littmann E.R."/>
            <person name="Fontana E."/>
            <person name="Moody T.U."/>
            <person name="Kohout C.E."/>
            <person name="Gjonbalaj M."/>
            <person name="Eaton V."/>
            <person name="Seok R."/>
            <person name="Leiner I.M."/>
            <person name="Pamer E.G."/>
        </authorList>
    </citation>
    <scope>NUCLEOTIDE SEQUENCE [LARGE SCALE GENOMIC DNA]</scope>
    <source>
        <strain evidence="3 4">MSK.20.11</strain>
    </source>
</reference>